<evidence type="ECO:0008006" key="3">
    <source>
        <dbReference type="Google" id="ProtNLM"/>
    </source>
</evidence>
<evidence type="ECO:0000313" key="2">
    <source>
        <dbReference type="Proteomes" id="UP001203058"/>
    </source>
</evidence>
<organism evidence="1 2">
    <name type="scientific">Sphingomonas telluris</name>
    <dbReference type="NCBI Taxonomy" id="2907998"/>
    <lineage>
        <taxon>Bacteria</taxon>
        <taxon>Pseudomonadati</taxon>
        <taxon>Pseudomonadota</taxon>
        <taxon>Alphaproteobacteria</taxon>
        <taxon>Sphingomonadales</taxon>
        <taxon>Sphingomonadaceae</taxon>
        <taxon>Sphingomonas</taxon>
    </lineage>
</organism>
<dbReference type="EMBL" id="JAKZHW010000002">
    <property type="protein sequence ID" value="MCH8617184.1"/>
    <property type="molecule type" value="Genomic_DNA"/>
</dbReference>
<dbReference type="Gene3D" id="3.30.1490.20">
    <property type="entry name" value="ATP-grasp fold, A domain"/>
    <property type="match status" value="1"/>
</dbReference>
<dbReference type="PANTHER" id="PTHR39217:SF1">
    <property type="entry name" value="GLUTATHIONE SYNTHETASE"/>
    <property type="match status" value="1"/>
</dbReference>
<dbReference type="SUPFAM" id="SSF56059">
    <property type="entry name" value="Glutathione synthetase ATP-binding domain-like"/>
    <property type="match status" value="1"/>
</dbReference>
<sequence length="286" mass="31357">MRLAFLVPAPDYPDPWRWAFDAEAAALERRGVAVDPVVWTDAADLDRYDLILPLVTWGYHLRYTEWLAFLERAERERLPVANPPELLRWNSDKAYLAEFTWKGIPCVPTIEAQALSDADLHHAAQQFGTSELVVKPPVSASATGTHRIRPGDAIPAGEREQRMMIQPFLPSIATEGEYALIHFDGVLSHTLVKRPKAGDFRVQPSLGGTTEPCDTPDGAEDLAQAVLAAAPAPATYGRVDIIRGLNGELLVMELELVEPALWLDVAPHGEAAFADAVIAAAERLSK</sequence>
<comment type="caution">
    <text evidence="1">The sequence shown here is derived from an EMBL/GenBank/DDBJ whole genome shotgun (WGS) entry which is preliminary data.</text>
</comment>
<dbReference type="InterPro" id="IPR013815">
    <property type="entry name" value="ATP_grasp_subdomain_1"/>
</dbReference>
<dbReference type="Gene3D" id="3.30.470.20">
    <property type="entry name" value="ATP-grasp fold, B domain"/>
    <property type="match status" value="1"/>
</dbReference>
<keyword evidence="2" id="KW-1185">Reference proteome</keyword>
<protein>
    <recommendedName>
        <fullName evidence="3">ATP-grasp domain-containing protein</fullName>
    </recommendedName>
</protein>
<reference evidence="1 2" key="1">
    <citation type="submission" date="2022-03" db="EMBL/GenBank/DDBJ databases">
        <authorList>
            <person name="Jo J.-H."/>
            <person name="Im W.-T."/>
        </authorList>
    </citation>
    <scope>NUCLEOTIDE SEQUENCE [LARGE SCALE GENOMIC DNA]</scope>
    <source>
        <strain evidence="1 2">SM33</strain>
    </source>
</reference>
<dbReference type="Gene3D" id="3.40.50.20">
    <property type="match status" value="1"/>
</dbReference>
<dbReference type="InterPro" id="IPR053191">
    <property type="entry name" value="DcsG_Biosynth_Enzyme"/>
</dbReference>
<gene>
    <name evidence="1" type="ORF">LZ016_13890</name>
</gene>
<name>A0ABS9VRF8_9SPHN</name>
<dbReference type="Proteomes" id="UP001203058">
    <property type="component" value="Unassembled WGS sequence"/>
</dbReference>
<proteinExistence type="predicted"/>
<accession>A0ABS9VRF8</accession>
<dbReference type="RefSeq" id="WP_241448049.1">
    <property type="nucleotide sequence ID" value="NZ_JAKZHW010000002.1"/>
</dbReference>
<dbReference type="PANTHER" id="PTHR39217">
    <property type="match status" value="1"/>
</dbReference>
<evidence type="ECO:0000313" key="1">
    <source>
        <dbReference type="EMBL" id="MCH8617184.1"/>
    </source>
</evidence>